<sequence>MVPAPRSTRICSTYHFESLVKDLDRFFQTSHKSHIEQAGSFAVMLDAGTDIGGHKLFSVMVRYINQGVPRIIHAGLKDIHGGGTAENQKKLLEEVISEMGLR</sequence>
<name>A0ABQ9Y629_9EUKA</name>
<gene>
    <name evidence="1" type="ORF">BLNAU_5954</name>
</gene>
<protein>
    <submittedName>
        <fullName evidence="1">Uncharacterized protein</fullName>
    </submittedName>
</protein>
<evidence type="ECO:0000313" key="2">
    <source>
        <dbReference type="Proteomes" id="UP001281761"/>
    </source>
</evidence>
<accession>A0ABQ9Y629</accession>
<reference evidence="1 2" key="1">
    <citation type="journal article" date="2022" name="bioRxiv">
        <title>Genomics of Preaxostyla Flagellates Illuminates Evolutionary Transitions and the Path Towards Mitochondrial Loss.</title>
        <authorList>
            <person name="Novak L.V.F."/>
            <person name="Treitli S.C."/>
            <person name="Pyrih J."/>
            <person name="Halakuc P."/>
            <person name="Pipaliya S.V."/>
            <person name="Vacek V."/>
            <person name="Brzon O."/>
            <person name="Soukal P."/>
            <person name="Eme L."/>
            <person name="Dacks J.B."/>
            <person name="Karnkowska A."/>
            <person name="Elias M."/>
            <person name="Hampl V."/>
        </authorList>
    </citation>
    <scope>NUCLEOTIDE SEQUENCE [LARGE SCALE GENOMIC DNA]</scope>
    <source>
        <strain evidence="1">NAU3</strain>
        <tissue evidence="1">Gut</tissue>
    </source>
</reference>
<proteinExistence type="predicted"/>
<dbReference type="EMBL" id="JARBJD010000032">
    <property type="protein sequence ID" value="KAK2959159.1"/>
    <property type="molecule type" value="Genomic_DNA"/>
</dbReference>
<evidence type="ECO:0000313" key="1">
    <source>
        <dbReference type="EMBL" id="KAK2959159.1"/>
    </source>
</evidence>
<organism evidence="1 2">
    <name type="scientific">Blattamonas nauphoetae</name>
    <dbReference type="NCBI Taxonomy" id="2049346"/>
    <lineage>
        <taxon>Eukaryota</taxon>
        <taxon>Metamonada</taxon>
        <taxon>Preaxostyla</taxon>
        <taxon>Oxymonadida</taxon>
        <taxon>Blattamonas</taxon>
    </lineage>
</organism>
<comment type="caution">
    <text evidence="1">The sequence shown here is derived from an EMBL/GenBank/DDBJ whole genome shotgun (WGS) entry which is preliminary data.</text>
</comment>
<keyword evidence="2" id="KW-1185">Reference proteome</keyword>
<dbReference type="Proteomes" id="UP001281761">
    <property type="component" value="Unassembled WGS sequence"/>
</dbReference>